<dbReference type="OrthoDB" id="9780765at2"/>
<accession>A0A1H2G8N3</accession>
<name>A0A1H2G8N3_9PSED</name>
<evidence type="ECO:0000313" key="2">
    <source>
        <dbReference type="EMBL" id="SDU15728.1"/>
    </source>
</evidence>
<evidence type="ECO:0000256" key="1">
    <source>
        <dbReference type="SAM" id="SignalP"/>
    </source>
</evidence>
<evidence type="ECO:0000313" key="3">
    <source>
        <dbReference type="Proteomes" id="UP000243232"/>
    </source>
</evidence>
<dbReference type="EMBL" id="LT629785">
    <property type="protein sequence ID" value="SDU15728.1"/>
    <property type="molecule type" value="Genomic_DNA"/>
</dbReference>
<keyword evidence="3" id="KW-1185">Reference proteome</keyword>
<feature type="signal peptide" evidence="1">
    <location>
        <begin position="1"/>
        <end position="23"/>
    </location>
</feature>
<organism evidence="2 3">
    <name type="scientific">Pseudomonas pohangensis</name>
    <dbReference type="NCBI Taxonomy" id="364197"/>
    <lineage>
        <taxon>Bacteria</taxon>
        <taxon>Pseudomonadati</taxon>
        <taxon>Pseudomonadota</taxon>
        <taxon>Gammaproteobacteria</taxon>
        <taxon>Pseudomonadales</taxon>
        <taxon>Pseudomonadaceae</taxon>
        <taxon>Pseudomonas</taxon>
    </lineage>
</organism>
<gene>
    <name evidence="2" type="ORF">SAMN05216296_2112</name>
</gene>
<keyword evidence="1" id="KW-0732">Signal</keyword>
<reference evidence="3" key="1">
    <citation type="submission" date="2016-10" db="EMBL/GenBank/DDBJ databases">
        <authorList>
            <person name="Varghese N."/>
            <person name="Submissions S."/>
        </authorList>
    </citation>
    <scope>NUCLEOTIDE SEQUENCE [LARGE SCALE GENOMIC DNA]</scope>
    <source>
        <strain evidence="3">DSM 17875</strain>
    </source>
</reference>
<dbReference type="AlphaFoldDB" id="A0A1H2G8N3"/>
<dbReference type="Proteomes" id="UP000243232">
    <property type="component" value="Chromosome I"/>
</dbReference>
<feature type="chain" id="PRO_5009274674" evidence="1">
    <location>
        <begin position="24"/>
        <end position="274"/>
    </location>
</feature>
<proteinExistence type="predicted"/>
<sequence length="274" mass="30650">MRSTTMKKTLMYFSASLVCTALAAPLAYAQTAPAYANSPGCAMGQQDKNSMVMMNHTNLRNVSWGEVILWCGNGDTYNTMGLNEPKDSMPLALYQGLDKAKLAKQLDVPSVSLNPDSGRRFWTCDEFEIETSPTVREFNGLKTRYVGFLPAKADGSPQDLSPAAIPKYMYKPLEFKRSSVLVFKKDRPVFLLTDPQGISWVIKTYQTGVDPTLNFEALSTIDKRYKHLPEGWKFRTLTLDKDLVLTAKGSQRIMWDEFGGSWDALDPGTVNYVP</sequence>
<dbReference type="RefSeq" id="WP_157718851.1">
    <property type="nucleotide sequence ID" value="NZ_LT629785.1"/>
</dbReference>
<protein>
    <submittedName>
        <fullName evidence="2">Uncharacterized protein</fullName>
    </submittedName>
</protein>